<dbReference type="STRING" id="655863.F0X7E6"/>
<protein>
    <submittedName>
        <fullName evidence="5">Actin cytoskeleton organization protein</fullName>
    </submittedName>
</protein>
<dbReference type="HOGENOM" id="CLU_016305_0_0_1"/>
<dbReference type="GO" id="GO:0005737">
    <property type="term" value="C:cytoplasm"/>
    <property type="evidence" value="ECO:0007669"/>
    <property type="project" value="UniProtKB-SubCell"/>
</dbReference>
<dbReference type="RefSeq" id="XP_014176037.1">
    <property type="nucleotide sequence ID" value="XM_014320562.1"/>
</dbReference>
<dbReference type="PANTHER" id="PTHR45994:SF1">
    <property type="entry name" value="FI21225P1"/>
    <property type="match status" value="1"/>
</dbReference>
<dbReference type="GeneID" id="25980357"/>
<dbReference type="InParanoid" id="F0X7E6"/>
<evidence type="ECO:0000259" key="4">
    <source>
        <dbReference type="Pfam" id="PF11701"/>
    </source>
</evidence>
<sequence length="752" mass="79743">MAAVSNANAGTGTGPPDAGLSRDDQTLLLFAGLMEGGKEEDETVAELDRLSKLLGDDVAATGQGERSICQLIDSDCVDTLLGYLDMRQPEVVRGHGTLATSAYLRAAGDEGAKKLSAFFYDRVRRGTYDDYIVAFCVAAALFPIVPELTAEMFLSEGFLPSLGPLMRRKWKSRKVETACLELLNVACMNGACREAVQKYCGDWLEEIVDQDPDDVVKAMFAANPDLGSGSVSMRRHSRQVQNLAAVILAKIKATMPLQKTGKQAGERVQLASTTLEELSKMFAKLLVEGGEEKRSEDEAQKDGTTTTATSTTTSSVEGLAYASLQPRVKEDLAGNAAVLRRLIQTLQTAPARSPLTYGGLSILANLTRYRPTQTEEQRRMGQLKAYADAAGKGGKLAAEQRDQLDDDEHVAQRCQQVFAAGVMPVLVSHSRRGSPASLGLIVGIVHALSVTARLRGQLAQQGAVRLLMDVWEGEETSRGTGATPTTTPTTTQRTAAQALARILISTNPALVFGGTRGSTPMAAAIRPLASLLRRPDDDDNAGPTDLLPTFEALMALTNLASTEDDDVRRAIIRTAWADVDEQLLARNPLVARAAAELVCNIVQGVDGIALYAVEKENGDPALVIAARNRLNVLLALADAEDAATRCAAGGALAGLTAYPAVVRGVLARPAGVDRLLGLCAATETEDLRHRGAVAVYNVAAADGDTGRAARVALRAANAVTILTDCAKASRRPEVIEAVVFALKAVVDGNEGN</sequence>
<keyword evidence="6" id="KW-1185">Reference proteome</keyword>
<evidence type="ECO:0000256" key="2">
    <source>
        <dbReference type="ARBA" id="ARBA00022490"/>
    </source>
</evidence>
<dbReference type="GO" id="GO:0051879">
    <property type="term" value="F:Hsp90 protein binding"/>
    <property type="evidence" value="ECO:0007669"/>
    <property type="project" value="TreeGrafter"/>
</dbReference>
<proteinExistence type="predicted"/>
<feature type="compositionally biased region" description="Basic and acidic residues" evidence="3">
    <location>
        <begin position="290"/>
        <end position="301"/>
    </location>
</feature>
<feature type="region of interest" description="Disordered" evidence="3">
    <location>
        <begin position="1"/>
        <end position="21"/>
    </location>
</feature>
<name>F0X7E6_GROCL</name>
<dbReference type="Pfam" id="PF11701">
    <property type="entry name" value="UNC45-central"/>
    <property type="match status" value="1"/>
</dbReference>
<dbReference type="EMBL" id="GL629729">
    <property type="protein sequence ID" value="EFX06555.1"/>
    <property type="molecule type" value="Genomic_DNA"/>
</dbReference>
<evidence type="ECO:0000313" key="6">
    <source>
        <dbReference type="Proteomes" id="UP000007796"/>
    </source>
</evidence>
<feature type="compositionally biased region" description="Polar residues" evidence="3">
    <location>
        <begin position="1"/>
        <end position="10"/>
    </location>
</feature>
<dbReference type="PANTHER" id="PTHR45994">
    <property type="entry name" value="FI21225P1"/>
    <property type="match status" value="1"/>
</dbReference>
<feature type="region of interest" description="Disordered" evidence="3">
    <location>
        <begin position="289"/>
        <end position="313"/>
    </location>
</feature>
<dbReference type="OrthoDB" id="5574718at2759"/>
<comment type="subcellular location">
    <subcellularLocation>
        <location evidence="1">Cytoplasm</location>
    </subcellularLocation>
</comment>
<reference evidence="5 6" key="1">
    <citation type="journal article" date="2011" name="Proc. Natl. Acad. Sci. U.S.A.">
        <title>Genome and transcriptome analyses of the mountain pine beetle-fungal symbiont Grosmannia clavigera, a lodgepole pine pathogen.</title>
        <authorList>
            <person name="DiGuistini S."/>
            <person name="Wang Y."/>
            <person name="Liao N.Y."/>
            <person name="Taylor G."/>
            <person name="Tanguay P."/>
            <person name="Feau N."/>
            <person name="Henrissat B."/>
            <person name="Chan S.K."/>
            <person name="Hesse-Orce U."/>
            <person name="Alamouti S.M."/>
            <person name="Tsui C.K.M."/>
            <person name="Docking R.T."/>
            <person name="Levasseur A."/>
            <person name="Haridas S."/>
            <person name="Robertson G."/>
            <person name="Birol I."/>
            <person name="Holt R.A."/>
            <person name="Marra M.A."/>
            <person name="Hamelin R.C."/>
            <person name="Hirst M."/>
            <person name="Jones S.J.M."/>
            <person name="Bohlmann J."/>
            <person name="Breuil C."/>
        </authorList>
    </citation>
    <scope>NUCLEOTIDE SEQUENCE [LARGE SCALE GENOMIC DNA]</scope>
    <source>
        <strain evidence="6">kw1407 / UAMH 11150</strain>
    </source>
</reference>
<dbReference type="Gene3D" id="1.25.10.10">
    <property type="entry name" value="Leucine-rich Repeat Variant"/>
    <property type="match status" value="1"/>
</dbReference>
<evidence type="ECO:0000313" key="5">
    <source>
        <dbReference type="EMBL" id="EFX06555.1"/>
    </source>
</evidence>
<evidence type="ECO:0000256" key="1">
    <source>
        <dbReference type="ARBA" id="ARBA00004496"/>
    </source>
</evidence>
<feature type="compositionally biased region" description="Low complexity" evidence="3">
    <location>
        <begin position="304"/>
        <end position="313"/>
    </location>
</feature>
<dbReference type="SUPFAM" id="SSF48371">
    <property type="entry name" value="ARM repeat"/>
    <property type="match status" value="1"/>
</dbReference>
<keyword evidence="2" id="KW-0963">Cytoplasm</keyword>
<dbReference type="InterPro" id="IPR011989">
    <property type="entry name" value="ARM-like"/>
</dbReference>
<feature type="domain" description="UNC-45/Cro1/She4 central" evidence="4">
    <location>
        <begin position="75"/>
        <end position="251"/>
    </location>
</feature>
<dbReference type="eggNOG" id="KOG4151">
    <property type="taxonomic scope" value="Eukaryota"/>
</dbReference>
<organism evidence="6">
    <name type="scientific">Grosmannia clavigera (strain kw1407 / UAMH 11150)</name>
    <name type="common">Blue stain fungus</name>
    <name type="synonym">Graphiocladiella clavigera</name>
    <dbReference type="NCBI Taxonomy" id="655863"/>
    <lineage>
        <taxon>Eukaryota</taxon>
        <taxon>Fungi</taxon>
        <taxon>Dikarya</taxon>
        <taxon>Ascomycota</taxon>
        <taxon>Pezizomycotina</taxon>
        <taxon>Sordariomycetes</taxon>
        <taxon>Sordariomycetidae</taxon>
        <taxon>Ophiostomatales</taxon>
        <taxon>Ophiostomataceae</taxon>
        <taxon>Leptographium</taxon>
    </lineage>
</organism>
<dbReference type="AlphaFoldDB" id="F0X7E6"/>
<gene>
    <name evidence="5" type="ORF">CMQ_6876</name>
</gene>
<accession>F0X7E6</accession>
<dbReference type="InterPro" id="IPR024660">
    <property type="entry name" value="UCS_central_dom"/>
</dbReference>
<dbReference type="InterPro" id="IPR016024">
    <property type="entry name" value="ARM-type_fold"/>
</dbReference>
<evidence type="ECO:0000256" key="3">
    <source>
        <dbReference type="SAM" id="MobiDB-lite"/>
    </source>
</evidence>
<dbReference type="Proteomes" id="UP000007796">
    <property type="component" value="Unassembled WGS sequence"/>
</dbReference>